<keyword evidence="1" id="KW-0472">Membrane</keyword>
<protein>
    <submittedName>
        <fullName evidence="2">Uncharacterized protein</fullName>
    </submittedName>
</protein>
<feature type="transmembrane region" description="Helical" evidence="1">
    <location>
        <begin position="29"/>
        <end position="54"/>
    </location>
</feature>
<sequence>MATSERPLVVYPNSTAAEQPLKANPSGSFGPVIAVVAVILALTVAACIIGHFCARR</sequence>
<evidence type="ECO:0000313" key="3">
    <source>
        <dbReference type="Proteomes" id="UP000236161"/>
    </source>
</evidence>
<gene>
    <name evidence="2" type="ORF">AXF42_Ash017173</name>
</gene>
<evidence type="ECO:0000256" key="1">
    <source>
        <dbReference type="SAM" id="Phobius"/>
    </source>
</evidence>
<dbReference type="Proteomes" id="UP000236161">
    <property type="component" value="Unassembled WGS sequence"/>
</dbReference>
<name>A0A2H9ZVB4_9ASPA</name>
<dbReference type="PANTHER" id="PTHR33429">
    <property type="entry name" value="OS02G0708000 PROTEIN-RELATED"/>
    <property type="match status" value="1"/>
</dbReference>
<reference evidence="2 3" key="1">
    <citation type="journal article" date="2017" name="Nature">
        <title>The Apostasia genome and the evolution of orchids.</title>
        <authorList>
            <person name="Zhang G.Q."/>
            <person name="Liu K.W."/>
            <person name="Li Z."/>
            <person name="Lohaus R."/>
            <person name="Hsiao Y.Y."/>
            <person name="Niu S.C."/>
            <person name="Wang J.Y."/>
            <person name="Lin Y.C."/>
            <person name="Xu Q."/>
            <person name="Chen L.J."/>
            <person name="Yoshida K."/>
            <person name="Fujiwara S."/>
            <person name="Wang Z.W."/>
            <person name="Zhang Y.Q."/>
            <person name="Mitsuda N."/>
            <person name="Wang M."/>
            <person name="Liu G.H."/>
            <person name="Pecoraro L."/>
            <person name="Huang H.X."/>
            <person name="Xiao X.J."/>
            <person name="Lin M."/>
            <person name="Wu X.Y."/>
            <person name="Wu W.L."/>
            <person name="Chen Y.Y."/>
            <person name="Chang S.B."/>
            <person name="Sakamoto S."/>
            <person name="Ohme-Takagi M."/>
            <person name="Yagi M."/>
            <person name="Zeng S.J."/>
            <person name="Shen C.Y."/>
            <person name="Yeh C.M."/>
            <person name="Luo Y.B."/>
            <person name="Tsai W.C."/>
            <person name="Van de Peer Y."/>
            <person name="Liu Z.J."/>
        </authorList>
    </citation>
    <scope>NUCLEOTIDE SEQUENCE [LARGE SCALE GENOMIC DNA]</scope>
    <source>
        <strain evidence="3">cv. Shenzhen</strain>
        <tissue evidence="2">Stem</tissue>
    </source>
</reference>
<dbReference type="OrthoDB" id="650435at2759"/>
<accession>A0A2H9ZVB4</accession>
<dbReference type="PANTHER" id="PTHR33429:SF7">
    <property type="entry name" value="OS02G0708000 PROTEIN"/>
    <property type="match status" value="1"/>
</dbReference>
<dbReference type="AlphaFoldDB" id="A0A2H9ZVB4"/>
<proteinExistence type="predicted"/>
<evidence type="ECO:0000313" key="2">
    <source>
        <dbReference type="EMBL" id="PKA47228.1"/>
    </source>
</evidence>
<dbReference type="EMBL" id="KZ453539">
    <property type="protein sequence ID" value="PKA47228.1"/>
    <property type="molecule type" value="Genomic_DNA"/>
</dbReference>
<keyword evidence="3" id="KW-1185">Reference proteome</keyword>
<keyword evidence="1" id="KW-0812">Transmembrane</keyword>
<keyword evidence="1" id="KW-1133">Transmembrane helix</keyword>
<organism evidence="2 3">
    <name type="scientific">Apostasia shenzhenica</name>
    <dbReference type="NCBI Taxonomy" id="1088818"/>
    <lineage>
        <taxon>Eukaryota</taxon>
        <taxon>Viridiplantae</taxon>
        <taxon>Streptophyta</taxon>
        <taxon>Embryophyta</taxon>
        <taxon>Tracheophyta</taxon>
        <taxon>Spermatophyta</taxon>
        <taxon>Magnoliopsida</taxon>
        <taxon>Liliopsida</taxon>
        <taxon>Asparagales</taxon>
        <taxon>Orchidaceae</taxon>
        <taxon>Apostasioideae</taxon>
        <taxon>Apostasia</taxon>
    </lineage>
</organism>